<dbReference type="Pfam" id="PF02517">
    <property type="entry name" value="Rce1-like"/>
    <property type="match status" value="1"/>
</dbReference>
<dbReference type="PANTHER" id="PTHR36435:SF1">
    <property type="entry name" value="CAAX AMINO TERMINAL PROTEASE FAMILY PROTEIN"/>
    <property type="match status" value="1"/>
</dbReference>
<dbReference type="GO" id="GO:0080120">
    <property type="term" value="P:CAAX-box protein maturation"/>
    <property type="evidence" value="ECO:0007669"/>
    <property type="project" value="UniProtKB-ARBA"/>
</dbReference>
<feature type="transmembrane region" description="Helical" evidence="1">
    <location>
        <begin position="220"/>
        <end position="238"/>
    </location>
</feature>
<dbReference type="InterPro" id="IPR052710">
    <property type="entry name" value="CAAX_protease"/>
</dbReference>
<feature type="domain" description="CAAX prenyl protease 2/Lysostaphin resistance protein A-like" evidence="2">
    <location>
        <begin position="107"/>
        <end position="201"/>
    </location>
</feature>
<feature type="transmembrane region" description="Helical" evidence="1">
    <location>
        <begin position="45"/>
        <end position="62"/>
    </location>
</feature>
<keyword evidence="1" id="KW-0472">Membrane</keyword>
<evidence type="ECO:0000259" key="2">
    <source>
        <dbReference type="Pfam" id="PF02517"/>
    </source>
</evidence>
<evidence type="ECO:0000313" key="3">
    <source>
        <dbReference type="EMBL" id="MPM06129.1"/>
    </source>
</evidence>
<keyword evidence="1" id="KW-1133">Transmembrane helix</keyword>
<organism evidence="3">
    <name type="scientific">bioreactor metagenome</name>
    <dbReference type="NCBI Taxonomy" id="1076179"/>
    <lineage>
        <taxon>unclassified sequences</taxon>
        <taxon>metagenomes</taxon>
        <taxon>ecological metagenomes</taxon>
    </lineage>
</organism>
<evidence type="ECO:0000256" key="1">
    <source>
        <dbReference type="SAM" id="Phobius"/>
    </source>
</evidence>
<keyword evidence="1" id="KW-0812">Transmembrane</keyword>
<dbReference type="EMBL" id="VSSQ01001201">
    <property type="protein sequence ID" value="MPM06129.1"/>
    <property type="molecule type" value="Genomic_DNA"/>
</dbReference>
<accession>A0A644WR05</accession>
<gene>
    <name evidence="3" type="ORF">SDC9_52425</name>
</gene>
<sequence>MKKNKLLQSVFIIIVFLFALNGRRLLEVYFTVSIDAPFVKLLYSYAWWIVPISLAVGLLYGFKNILKELCLDKNILYGLLFSIIVVSPMLISSALIGKIDKEIDVTTLLHKTLFAGFMEEVLFRGFLFGLLFRRTGWGFIPATVLGAVIFAFGHLYQGSDTNELIGIFLVTFVGSAWFAWLFIEWKENLWIPIFLHIFMNLSWTLFNVSDNALGNVYTNIFRFITIALTVVATIVYNNRKNKFTVNGKNLLINKTIGNNA</sequence>
<feature type="transmembrane region" description="Helical" evidence="1">
    <location>
        <begin position="74"/>
        <end position="96"/>
    </location>
</feature>
<protein>
    <recommendedName>
        <fullName evidence="2">CAAX prenyl protease 2/Lysostaphin resistance protein A-like domain-containing protein</fullName>
    </recommendedName>
</protein>
<dbReference type="InterPro" id="IPR003675">
    <property type="entry name" value="Rce1/LyrA-like_dom"/>
</dbReference>
<name>A0A644WR05_9ZZZZ</name>
<dbReference type="AlphaFoldDB" id="A0A644WR05"/>
<dbReference type="GO" id="GO:0004175">
    <property type="term" value="F:endopeptidase activity"/>
    <property type="evidence" value="ECO:0007669"/>
    <property type="project" value="UniProtKB-ARBA"/>
</dbReference>
<feature type="transmembrane region" description="Helical" evidence="1">
    <location>
        <begin position="189"/>
        <end position="208"/>
    </location>
</feature>
<feature type="transmembrane region" description="Helical" evidence="1">
    <location>
        <begin position="139"/>
        <end position="158"/>
    </location>
</feature>
<proteinExistence type="predicted"/>
<feature type="transmembrane region" description="Helical" evidence="1">
    <location>
        <begin position="164"/>
        <end position="182"/>
    </location>
</feature>
<comment type="caution">
    <text evidence="3">The sequence shown here is derived from an EMBL/GenBank/DDBJ whole genome shotgun (WGS) entry which is preliminary data.</text>
</comment>
<reference evidence="3" key="1">
    <citation type="submission" date="2019-08" db="EMBL/GenBank/DDBJ databases">
        <authorList>
            <person name="Kucharzyk K."/>
            <person name="Murdoch R.W."/>
            <person name="Higgins S."/>
            <person name="Loffler F."/>
        </authorList>
    </citation>
    <scope>NUCLEOTIDE SEQUENCE</scope>
</reference>
<dbReference type="PANTHER" id="PTHR36435">
    <property type="entry name" value="SLR1288 PROTEIN"/>
    <property type="match status" value="1"/>
</dbReference>
<feature type="transmembrane region" description="Helical" evidence="1">
    <location>
        <begin position="108"/>
        <end position="132"/>
    </location>
</feature>